<dbReference type="InterPro" id="IPR050170">
    <property type="entry name" value="TruD_pseudoU_synthase"/>
</dbReference>
<dbReference type="RefSeq" id="WP_306762376.1">
    <property type="nucleotide sequence ID" value="NZ_CP118224.1"/>
</dbReference>
<feature type="active site" description="Nucleophile" evidence="4">
    <location>
        <position position="78"/>
    </location>
</feature>
<dbReference type="CDD" id="cd02575">
    <property type="entry name" value="PseudoU_synth_EcTruD"/>
    <property type="match status" value="1"/>
</dbReference>
<evidence type="ECO:0000313" key="6">
    <source>
        <dbReference type="EMBL" id="WMC11127.1"/>
    </source>
</evidence>
<organism evidence="6 7">
    <name type="scientific">Oceanimonas pelagia</name>
    <dbReference type="NCBI Taxonomy" id="3028314"/>
    <lineage>
        <taxon>Bacteria</taxon>
        <taxon>Pseudomonadati</taxon>
        <taxon>Pseudomonadota</taxon>
        <taxon>Gammaproteobacteria</taxon>
        <taxon>Aeromonadales</taxon>
        <taxon>Aeromonadaceae</taxon>
        <taxon>Oceanimonas</taxon>
    </lineage>
</organism>
<proteinExistence type="inferred from homology"/>
<sequence length="347" mass="38746">MNNNWHYLHGEPTLGGRLKAAPEHFVVREDLGFAPGGEGEHIFLHIRKRGQNTQWIARDLARLAGVAQRDVTWAGLKDRYAVTEQWFGVHLPGKEMPDFSPLESDDVQILAIARHNKKLKTGALKGNWFELTLTGLEGEGDLDARLAAIRERGVPNYFGDQRFGHDGGNIEQARAMFGGKRIKDRNKRSMYLSAARSYLFNLAVSHRLAAGQGEQLLNGDCVMLAGSQSFFTLNDDNPLDDLMRARFADGDIRLSAPLWGRGRLPSEAEAAMLEQAALAGQQELQQGLEANGLKQERRALLLRPEQLNWQRHGDSLTLSFWLPAGSYATSLVREVIKEKESHENTGE</sequence>
<dbReference type="InterPro" id="IPR043165">
    <property type="entry name" value="TruD_insert_sf"/>
</dbReference>
<dbReference type="SUPFAM" id="SSF55120">
    <property type="entry name" value="Pseudouridine synthase"/>
    <property type="match status" value="1"/>
</dbReference>
<dbReference type="EC" id="5.4.99.27" evidence="4"/>
<evidence type="ECO:0000256" key="3">
    <source>
        <dbReference type="ARBA" id="ARBA00023235"/>
    </source>
</evidence>
<dbReference type="Gene3D" id="3.30.2340.10">
    <property type="entry name" value="TruD, insertion domain"/>
    <property type="match status" value="1"/>
</dbReference>
<gene>
    <name evidence="4 6" type="primary">truD</name>
    <name evidence="6" type="ORF">PU634_01805</name>
</gene>
<dbReference type="InterPro" id="IPR042214">
    <property type="entry name" value="TruD_catalytic"/>
</dbReference>
<dbReference type="GO" id="GO:0031119">
    <property type="term" value="P:tRNA pseudouridine synthesis"/>
    <property type="evidence" value="ECO:0007669"/>
    <property type="project" value="UniProtKB-UniRule"/>
</dbReference>
<dbReference type="InterPro" id="IPR020119">
    <property type="entry name" value="PsdUridine_synth_TruD_CS"/>
</dbReference>
<protein>
    <recommendedName>
        <fullName evidence="4">tRNA pseudouridine synthase D</fullName>
        <ecNumber evidence="4">5.4.99.27</ecNumber>
    </recommendedName>
    <alternativeName>
        <fullName evidence="4">tRNA pseudouridine(13) synthase</fullName>
    </alternativeName>
    <alternativeName>
        <fullName evidence="4">tRNA pseudouridylate synthase D</fullName>
    </alternativeName>
    <alternativeName>
        <fullName evidence="4">tRNA-uridine isomerase D</fullName>
    </alternativeName>
</protein>
<comment type="similarity">
    <text evidence="1 4">Belongs to the pseudouridine synthase TruD family.</text>
</comment>
<dbReference type="EMBL" id="CP118224">
    <property type="protein sequence ID" value="WMC11127.1"/>
    <property type="molecule type" value="Genomic_DNA"/>
</dbReference>
<keyword evidence="3 4" id="KW-0413">Isomerase</keyword>
<dbReference type="PANTHER" id="PTHR47811">
    <property type="entry name" value="TRNA PSEUDOURIDINE SYNTHASE D"/>
    <property type="match status" value="1"/>
</dbReference>
<dbReference type="Proteomes" id="UP001223802">
    <property type="component" value="Chromosome"/>
</dbReference>
<evidence type="ECO:0000256" key="1">
    <source>
        <dbReference type="ARBA" id="ARBA00007953"/>
    </source>
</evidence>
<dbReference type="PANTHER" id="PTHR47811:SF1">
    <property type="entry name" value="TRNA PSEUDOURIDINE SYNTHASE D"/>
    <property type="match status" value="1"/>
</dbReference>
<reference evidence="6 7" key="1">
    <citation type="submission" date="2023-02" db="EMBL/GenBank/DDBJ databases">
        <title>Complete genome sequence of a novel bacterium Oceanimonas sp. NTOU-MSR1 isolated from marine coast sediment.</title>
        <authorList>
            <person name="Yang H.-T."/>
            <person name="Chen Y.-L."/>
            <person name="Ho Y.-N."/>
        </authorList>
    </citation>
    <scope>NUCLEOTIDE SEQUENCE [LARGE SCALE GENOMIC DNA]</scope>
    <source>
        <strain evidence="6 7">NTOU-MSR1</strain>
    </source>
</reference>
<dbReference type="Pfam" id="PF01142">
    <property type="entry name" value="TruD"/>
    <property type="match status" value="2"/>
</dbReference>
<dbReference type="InterPro" id="IPR011760">
    <property type="entry name" value="PsdUridine_synth_TruD_insert"/>
</dbReference>
<dbReference type="GO" id="GO:0003723">
    <property type="term" value="F:RNA binding"/>
    <property type="evidence" value="ECO:0007669"/>
    <property type="project" value="InterPro"/>
</dbReference>
<dbReference type="PROSITE" id="PS01268">
    <property type="entry name" value="UPF0024"/>
    <property type="match status" value="1"/>
</dbReference>
<dbReference type="KEGG" id="ope:PU634_01805"/>
<name>A0AA50KQ83_9GAMM</name>
<dbReference type="NCBIfam" id="NF002153">
    <property type="entry name" value="PRK00984.1-2"/>
    <property type="match status" value="1"/>
</dbReference>
<evidence type="ECO:0000256" key="4">
    <source>
        <dbReference type="HAMAP-Rule" id="MF_01082"/>
    </source>
</evidence>
<keyword evidence="7" id="KW-1185">Reference proteome</keyword>
<comment type="catalytic activity">
    <reaction evidence="4">
        <text>uridine(13) in tRNA = pseudouridine(13) in tRNA</text>
        <dbReference type="Rhea" id="RHEA:42540"/>
        <dbReference type="Rhea" id="RHEA-COMP:10105"/>
        <dbReference type="Rhea" id="RHEA-COMP:10106"/>
        <dbReference type="ChEBI" id="CHEBI:65314"/>
        <dbReference type="ChEBI" id="CHEBI:65315"/>
        <dbReference type="EC" id="5.4.99.27"/>
    </reaction>
</comment>
<evidence type="ECO:0000256" key="2">
    <source>
        <dbReference type="ARBA" id="ARBA00022694"/>
    </source>
</evidence>
<dbReference type="GO" id="GO:0160150">
    <property type="term" value="F:tRNA pseudouridine(13) synthase activity"/>
    <property type="evidence" value="ECO:0007669"/>
    <property type="project" value="UniProtKB-EC"/>
</dbReference>
<dbReference type="InterPro" id="IPR001656">
    <property type="entry name" value="PsdUridine_synth_TruD"/>
</dbReference>
<dbReference type="GO" id="GO:0005829">
    <property type="term" value="C:cytosol"/>
    <property type="evidence" value="ECO:0007669"/>
    <property type="project" value="TreeGrafter"/>
</dbReference>
<dbReference type="Gene3D" id="3.30.2350.20">
    <property type="entry name" value="TruD, catalytic domain"/>
    <property type="match status" value="1"/>
</dbReference>
<dbReference type="InterPro" id="IPR020103">
    <property type="entry name" value="PsdUridine_synth_cat_dom_sf"/>
</dbReference>
<dbReference type="HAMAP" id="MF_01082">
    <property type="entry name" value="TruD"/>
    <property type="match status" value="1"/>
</dbReference>
<feature type="domain" description="TRUD" evidence="5">
    <location>
        <begin position="153"/>
        <end position="302"/>
    </location>
</feature>
<evidence type="ECO:0000259" key="5">
    <source>
        <dbReference type="PROSITE" id="PS50984"/>
    </source>
</evidence>
<dbReference type="AlphaFoldDB" id="A0AA50KQ83"/>
<keyword evidence="2 4" id="KW-0819">tRNA processing</keyword>
<dbReference type="PROSITE" id="PS50984">
    <property type="entry name" value="TRUD"/>
    <property type="match status" value="1"/>
</dbReference>
<comment type="function">
    <text evidence="4">Responsible for synthesis of pseudouridine from uracil-13 in transfer RNAs.</text>
</comment>
<accession>A0AA50KQ83</accession>
<evidence type="ECO:0000313" key="7">
    <source>
        <dbReference type="Proteomes" id="UP001223802"/>
    </source>
</evidence>